<keyword evidence="2" id="KW-1185">Reference proteome</keyword>
<gene>
    <name evidence="1" type="ORF">BDK51DRAFT_26214</name>
</gene>
<evidence type="ECO:0000313" key="2">
    <source>
        <dbReference type="Proteomes" id="UP000269721"/>
    </source>
</evidence>
<dbReference type="AlphaFoldDB" id="A0A4P9WNL9"/>
<protein>
    <submittedName>
        <fullName evidence="1">Uncharacterized protein</fullName>
    </submittedName>
</protein>
<accession>A0A4P9WNL9</accession>
<sequence length="153" mass="16777">MIAAEERSKNTNKILRNKLAATQLNTVNAAVFELLHAKALTLFQTAGPISASSPPRITVNEPHMGKNLAHALIASLIASSPALRMAEFSHWGYPAEAMIDGMGARLVRLEAVGTKHVRRKVEGGLVVRKLWPAEHRLMLAERLDSRKLARVKS</sequence>
<organism evidence="1 2">
    <name type="scientific">Blyttiomyces helicus</name>
    <dbReference type="NCBI Taxonomy" id="388810"/>
    <lineage>
        <taxon>Eukaryota</taxon>
        <taxon>Fungi</taxon>
        <taxon>Fungi incertae sedis</taxon>
        <taxon>Chytridiomycota</taxon>
        <taxon>Chytridiomycota incertae sedis</taxon>
        <taxon>Chytridiomycetes</taxon>
        <taxon>Chytridiomycetes incertae sedis</taxon>
        <taxon>Blyttiomyces</taxon>
    </lineage>
</organism>
<reference evidence="2" key="1">
    <citation type="journal article" date="2018" name="Nat. Microbiol.">
        <title>Leveraging single-cell genomics to expand the fungal tree of life.</title>
        <authorList>
            <person name="Ahrendt S.R."/>
            <person name="Quandt C.A."/>
            <person name="Ciobanu D."/>
            <person name="Clum A."/>
            <person name="Salamov A."/>
            <person name="Andreopoulos B."/>
            <person name="Cheng J.F."/>
            <person name="Woyke T."/>
            <person name="Pelin A."/>
            <person name="Henrissat B."/>
            <person name="Reynolds N.K."/>
            <person name="Benny G.L."/>
            <person name="Smith M.E."/>
            <person name="James T.Y."/>
            <person name="Grigoriev I.V."/>
        </authorList>
    </citation>
    <scope>NUCLEOTIDE SEQUENCE [LARGE SCALE GENOMIC DNA]</scope>
</reference>
<dbReference type="Proteomes" id="UP000269721">
    <property type="component" value="Unassembled WGS sequence"/>
</dbReference>
<proteinExistence type="predicted"/>
<name>A0A4P9WNL9_9FUNG</name>
<evidence type="ECO:0000313" key="1">
    <source>
        <dbReference type="EMBL" id="RKO93875.1"/>
    </source>
</evidence>
<dbReference type="EMBL" id="KZ994086">
    <property type="protein sequence ID" value="RKO93875.1"/>
    <property type="molecule type" value="Genomic_DNA"/>
</dbReference>